<dbReference type="Proteomes" id="UP000193804">
    <property type="component" value="Unassembled WGS sequence"/>
</dbReference>
<dbReference type="PROSITE" id="PS51257">
    <property type="entry name" value="PROKAR_LIPOPROTEIN"/>
    <property type="match status" value="1"/>
</dbReference>
<dbReference type="OrthoDB" id="820155at2"/>
<evidence type="ECO:0008006" key="3">
    <source>
        <dbReference type="Google" id="ProtNLM"/>
    </source>
</evidence>
<dbReference type="AlphaFoldDB" id="A0A1X7L130"/>
<accession>A0A1X7L130</accession>
<organism evidence="1 2">
    <name type="scientific">Marivirga sericea</name>
    <dbReference type="NCBI Taxonomy" id="1028"/>
    <lineage>
        <taxon>Bacteria</taxon>
        <taxon>Pseudomonadati</taxon>
        <taxon>Bacteroidota</taxon>
        <taxon>Cytophagia</taxon>
        <taxon>Cytophagales</taxon>
        <taxon>Marivirgaceae</taxon>
        <taxon>Marivirga</taxon>
    </lineage>
</organism>
<keyword evidence="2" id="KW-1185">Reference proteome</keyword>
<dbReference type="Gene3D" id="2.60.40.2030">
    <property type="match status" value="1"/>
</dbReference>
<proteinExistence type="predicted"/>
<dbReference type="SUPFAM" id="SSF141072">
    <property type="entry name" value="CalX-like"/>
    <property type="match status" value="1"/>
</dbReference>
<protein>
    <recommendedName>
        <fullName evidence="3">Calx-beta domain-containing protein</fullName>
    </recommendedName>
</protein>
<evidence type="ECO:0000313" key="1">
    <source>
        <dbReference type="EMBL" id="SMG47415.1"/>
    </source>
</evidence>
<dbReference type="RefSeq" id="WP_085518521.1">
    <property type="nucleotide sequence ID" value="NZ_FXAW01000007.1"/>
</dbReference>
<evidence type="ECO:0000313" key="2">
    <source>
        <dbReference type="Proteomes" id="UP000193804"/>
    </source>
</evidence>
<dbReference type="STRING" id="1028.SAMN05661096_03390"/>
<name>A0A1X7L130_9BACT</name>
<dbReference type="InterPro" id="IPR038081">
    <property type="entry name" value="CalX-like_sf"/>
</dbReference>
<gene>
    <name evidence="1" type="ORF">SAMN05661096_03390</name>
</gene>
<reference evidence="2" key="1">
    <citation type="submission" date="2017-04" db="EMBL/GenBank/DDBJ databases">
        <authorList>
            <person name="Varghese N."/>
            <person name="Submissions S."/>
        </authorList>
    </citation>
    <scope>NUCLEOTIDE SEQUENCE [LARGE SCALE GENOMIC DNA]</scope>
    <source>
        <strain evidence="2">DSM 4125</strain>
    </source>
</reference>
<sequence length="297" mass="30991">MKKILYIVYIVALVPFLTGCFEEPGTSKLITDFTDQGFVEIVEANGGASPTKNVVVVPDGANVTQSIQVSFGGAVSDAPVDVSFEVVASSSTAVEGVDYTLVSAGSVTIASGEYTAPITFEVVDDILDPDNPITITFRLTNASVPILEEYGEVTITLVGLCPPELFDYTTVAGEYSTDAVGTSTDPCPGSDPFTFASTETLTRDAASDTDEAIAFTISDSFAGLYEAWYGECYTGALSSQSGTILVNTATGAVTGSGSEVYGTTWEATGLLDACNGNITYTVVNGFDDEGTVTWVQN</sequence>
<dbReference type="EMBL" id="FXAW01000007">
    <property type="protein sequence ID" value="SMG47415.1"/>
    <property type="molecule type" value="Genomic_DNA"/>
</dbReference>